<dbReference type="Proteomes" id="UP000486351">
    <property type="component" value="Unassembled WGS sequence"/>
</dbReference>
<evidence type="ECO:0000313" key="3">
    <source>
        <dbReference type="EMBL" id="KAE9054659.1"/>
    </source>
</evidence>
<accession>A0A6A3P8F8</accession>
<dbReference type="EMBL" id="QXGE01008693">
    <property type="protein sequence ID" value="KAE9261602.1"/>
    <property type="molecule type" value="Genomic_DNA"/>
</dbReference>
<evidence type="ECO:0000313" key="2">
    <source>
        <dbReference type="EMBL" id="KAE8916933.1"/>
    </source>
</evidence>
<reference evidence="8 9" key="1">
    <citation type="submission" date="2018-08" db="EMBL/GenBank/DDBJ databases">
        <title>Genomic investigation of the strawberry pathogen Phytophthora fragariae indicates pathogenicity is determined by transcriptional variation in three key races.</title>
        <authorList>
            <person name="Adams T.M."/>
            <person name="Armitage A.D."/>
            <person name="Sobczyk M.K."/>
            <person name="Bates H.J."/>
            <person name="Dunwell J.M."/>
            <person name="Nellist C.F."/>
            <person name="Harrison R.J."/>
        </authorList>
    </citation>
    <scope>NUCLEOTIDE SEQUENCE [LARGE SCALE GENOMIC DNA]</scope>
    <source>
        <strain evidence="6 9">A4</strain>
        <strain evidence="5 10">NOV-5</strain>
        <strain evidence="4 11">NOV-71</strain>
        <strain evidence="7 12">NOV-77</strain>
        <strain evidence="2 8">NOV-9</strain>
        <strain evidence="3 13">ONT-3</strain>
    </source>
</reference>
<evidence type="ECO:0000313" key="10">
    <source>
        <dbReference type="Proteomes" id="UP000440732"/>
    </source>
</evidence>
<evidence type="ECO:0000313" key="6">
    <source>
        <dbReference type="EMBL" id="KAE9261602.1"/>
    </source>
</evidence>
<gene>
    <name evidence="6" type="ORF">PF001_g32361</name>
    <name evidence="5" type="ORF">PF006_g32791</name>
    <name evidence="4" type="ORF">PF007_g32363</name>
    <name evidence="7" type="ORF">PF008_g32408</name>
    <name evidence="2" type="ORF">PF009_g32745</name>
    <name evidence="3" type="ORF">PF010_g32441</name>
</gene>
<evidence type="ECO:0000313" key="12">
    <source>
        <dbReference type="Proteomes" id="UP000486351"/>
    </source>
</evidence>
<evidence type="ECO:0000313" key="7">
    <source>
        <dbReference type="EMBL" id="KAE9263255.1"/>
    </source>
</evidence>
<feature type="signal peptide" evidence="1">
    <location>
        <begin position="1"/>
        <end position="17"/>
    </location>
</feature>
<dbReference type="Proteomes" id="UP000441208">
    <property type="component" value="Unassembled WGS sequence"/>
</dbReference>
<dbReference type="EMBL" id="QXFZ01008821">
    <property type="protein sequence ID" value="KAE9055297.1"/>
    <property type="molecule type" value="Genomic_DNA"/>
</dbReference>
<dbReference type="EMBL" id="QXFY01008979">
    <property type="protein sequence ID" value="KAE9263255.1"/>
    <property type="molecule type" value="Genomic_DNA"/>
</dbReference>
<comment type="caution">
    <text evidence="4">The sequence shown here is derived from an EMBL/GenBank/DDBJ whole genome shotgun (WGS) entry which is preliminary data.</text>
</comment>
<dbReference type="Proteomes" id="UP000437068">
    <property type="component" value="Unassembled WGS sequence"/>
</dbReference>
<protein>
    <recommendedName>
        <fullName evidence="14">Secreted protein</fullName>
    </recommendedName>
</protein>
<dbReference type="AlphaFoldDB" id="A0A6A3P8F8"/>
<dbReference type="EMBL" id="QXGA01009867">
    <property type="protein sequence ID" value="KAE9056063.1"/>
    <property type="molecule type" value="Genomic_DNA"/>
</dbReference>
<organism evidence="4 11">
    <name type="scientific">Phytophthora fragariae</name>
    <dbReference type="NCBI Taxonomy" id="53985"/>
    <lineage>
        <taxon>Eukaryota</taxon>
        <taxon>Sar</taxon>
        <taxon>Stramenopiles</taxon>
        <taxon>Oomycota</taxon>
        <taxon>Peronosporomycetes</taxon>
        <taxon>Peronosporales</taxon>
        <taxon>Peronosporaceae</taxon>
        <taxon>Phytophthora</taxon>
    </lineage>
</organism>
<dbReference type="Proteomes" id="UP000429523">
    <property type="component" value="Unassembled WGS sequence"/>
</dbReference>
<dbReference type="Proteomes" id="UP000488956">
    <property type="component" value="Unassembled WGS sequence"/>
</dbReference>
<evidence type="ECO:0008006" key="14">
    <source>
        <dbReference type="Google" id="ProtNLM"/>
    </source>
</evidence>
<dbReference type="EMBL" id="QXFX01009423">
    <property type="protein sequence ID" value="KAE9054659.1"/>
    <property type="molecule type" value="Genomic_DNA"/>
</dbReference>
<name>A0A6A3P8F8_9STRA</name>
<dbReference type="EMBL" id="QXGF01008497">
    <property type="protein sequence ID" value="KAE8916933.1"/>
    <property type="molecule type" value="Genomic_DNA"/>
</dbReference>
<evidence type="ECO:0000313" key="5">
    <source>
        <dbReference type="EMBL" id="KAE9056063.1"/>
    </source>
</evidence>
<dbReference type="Proteomes" id="UP000440732">
    <property type="component" value="Unassembled WGS sequence"/>
</dbReference>
<evidence type="ECO:0000313" key="13">
    <source>
        <dbReference type="Proteomes" id="UP000488956"/>
    </source>
</evidence>
<evidence type="ECO:0000313" key="8">
    <source>
        <dbReference type="Proteomes" id="UP000429523"/>
    </source>
</evidence>
<evidence type="ECO:0000313" key="4">
    <source>
        <dbReference type="EMBL" id="KAE9055297.1"/>
    </source>
</evidence>
<proteinExistence type="predicted"/>
<feature type="chain" id="PRO_5036165479" description="Secreted protein" evidence="1">
    <location>
        <begin position="18"/>
        <end position="81"/>
    </location>
</feature>
<evidence type="ECO:0000313" key="9">
    <source>
        <dbReference type="Proteomes" id="UP000437068"/>
    </source>
</evidence>
<evidence type="ECO:0000256" key="1">
    <source>
        <dbReference type="SAM" id="SignalP"/>
    </source>
</evidence>
<evidence type="ECO:0000313" key="11">
    <source>
        <dbReference type="Proteomes" id="UP000441208"/>
    </source>
</evidence>
<keyword evidence="1" id="KW-0732">Signal</keyword>
<sequence>MTTVLCSFLAMSRCVHTMSNVAALSSPVLISSMKVAYFMPNSMSPVVTRRRSPPDTPRFNALPITVSRHVCRPSCSTTTSG</sequence>